<proteinExistence type="predicted"/>
<keyword evidence="3" id="KW-1185">Reference proteome</keyword>
<dbReference type="PANTHER" id="PTHR11635:SF152">
    <property type="entry name" value="CAMP-DEPENDENT PROTEIN KINASE TYPE I REGULATORY SUBUNIT-RELATED"/>
    <property type="match status" value="1"/>
</dbReference>
<organism evidence="2 3">
    <name type="scientific">Chrysochromulina tobinii</name>
    <dbReference type="NCBI Taxonomy" id="1460289"/>
    <lineage>
        <taxon>Eukaryota</taxon>
        <taxon>Haptista</taxon>
        <taxon>Haptophyta</taxon>
        <taxon>Prymnesiophyceae</taxon>
        <taxon>Prymnesiales</taxon>
        <taxon>Chrysochromulinaceae</taxon>
        <taxon>Chrysochromulina</taxon>
    </lineage>
</organism>
<dbReference type="SUPFAM" id="SSF51206">
    <property type="entry name" value="cAMP-binding domain-like"/>
    <property type="match status" value="2"/>
</dbReference>
<dbReference type="InterPro" id="IPR014710">
    <property type="entry name" value="RmlC-like_jellyroll"/>
</dbReference>
<evidence type="ECO:0000259" key="1">
    <source>
        <dbReference type="PROSITE" id="PS50042"/>
    </source>
</evidence>
<dbReference type="CDD" id="cd00038">
    <property type="entry name" value="CAP_ED"/>
    <property type="match status" value="1"/>
</dbReference>
<reference evidence="3" key="1">
    <citation type="journal article" date="2015" name="PLoS Genet.">
        <title>Genome Sequence and Transcriptome Analyses of Chrysochromulina tobin: Metabolic Tools for Enhanced Algal Fitness in the Prominent Order Prymnesiales (Haptophyceae).</title>
        <authorList>
            <person name="Hovde B.T."/>
            <person name="Deodato C.R."/>
            <person name="Hunsperger H.M."/>
            <person name="Ryken S.A."/>
            <person name="Yost W."/>
            <person name="Jha R.K."/>
            <person name="Patterson J."/>
            <person name="Monnat R.J. Jr."/>
            <person name="Barlow S.B."/>
            <person name="Starkenburg S.R."/>
            <person name="Cattolico R.A."/>
        </authorList>
    </citation>
    <scope>NUCLEOTIDE SEQUENCE</scope>
    <source>
        <strain evidence="3">CCMP291</strain>
    </source>
</reference>
<dbReference type="PANTHER" id="PTHR11635">
    <property type="entry name" value="CAMP-DEPENDENT PROTEIN KINASE REGULATORY CHAIN"/>
    <property type="match status" value="1"/>
</dbReference>
<dbReference type="Pfam" id="PF00027">
    <property type="entry name" value="cNMP_binding"/>
    <property type="match status" value="1"/>
</dbReference>
<dbReference type="SMART" id="SM00100">
    <property type="entry name" value="cNMP"/>
    <property type="match status" value="2"/>
</dbReference>
<comment type="caution">
    <text evidence="2">The sequence shown here is derived from an EMBL/GenBank/DDBJ whole genome shotgun (WGS) entry which is preliminary data.</text>
</comment>
<dbReference type="GO" id="GO:0005829">
    <property type="term" value="C:cytosol"/>
    <property type="evidence" value="ECO:0007669"/>
    <property type="project" value="TreeGrafter"/>
</dbReference>
<dbReference type="InterPro" id="IPR000595">
    <property type="entry name" value="cNMP-bd_dom"/>
</dbReference>
<dbReference type="GO" id="GO:0005952">
    <property type="term" value="C:cAMP-dependent protein kinase complex"/>
    <property type="evidence" value="ECO:0007669"/>
    <property type="project" value="InterPro"/>
</dbReference>
<sequence>MSIRPCQPDEVIITSAERGDWFGVVLSGSLAVEKKGAQLAVLGLGDVVGEMAALHPAAERCATVRVRGASPSRLATMTTKQLQNFVRDWPGLGTRLLRTLGRIAAVRQLENGRSDLCALVPRSIEWSMTVPDPSTEKFDRFDLHEAYRARLATHLCRQLEVAPASAGRFDDAELSLLVDRAQFQPFRSGQRLVGEGEHIDSVMVLLLGSASFERWSVEVGEGGVLGAHEFFGVPSLSAASAVVAKGDGVLAGWTTLHLTELMAHDGPLMMPLMTSDDL</sequence>
<feature type="domain" description="Cyclic nucleotide-binding" evidence="1">
    <location>
        <begin position="169"/>
        <end position="247"/>
    </location>
</feature>
<dbReference type="EMBL" id="JWZX01000799">
    <property type="protein sequence ID" value="KOO35637.1"/>
    <property type="molecule type" value="Genomic_DNA"/>
</dbReference>
<dbReference type="InterPro" id="IPR018490">
    <property type="entry name" value="cNMP-bd_dom_sf"/>
</dbReference>
<dbReference type="AlphaFoldDB" id="A0A0M0KAL7"/>
<evidence type="ECO:0000313" key="2">
    <source>
        <dbReference type="EMBL" id="KOO35637.1"/>
    </source>
</evidence>
<dbReference type="Gene3D" id="2.60.120.10">
    <property type="entry name" value="Jelly Rolls"/>
    <property type="match status" value="2"/>
</dbReference>
<name>A0A0M0KAL7_9EUKA</name>
<feature type="domain" description="Cyclic nucleotide-binding" evidence="1">
    <location>
        <begin position="1"/>
        <end position="86"/>
    </location>
</feature>
<protein>
    <recommendedName>
        <fullName evidence="1">Cyclic nucleotide-binding domain-containing protein</fullName>
    </recommendedName>
</protein>
<evidence type="ECO:0000313" key="3">
    <source>
        <dbReference type="Proteomes" id="UP000037460"/>
    </source>
</evidence>
<dbReference type="Proteomes" id="UP000037460">
    <property type="component" value="Unassembled WGS sequence"/>
</dbReference>
<dbReference type="InterPro" id="IPR050503">
    <property type="entry name" value="cAMP-dep_PK_reg_su-like"/>
</dbReference>
<accession>A0A0M0KAL7</accession>
<dbReference type="PROSITE" id="PS50042">
    <property type="entry name" value="CNMP_BINDING_3"/>
    <property type="match status" value="2"/>
</dbReference>
<gene>
    <name evidence="2" type="ORF">Ctob_012038</name>
</gene>